<comment type="caution">
    <text evidence="1">The sequence shown here is derived from an EMBL/GenBank/DDBJ whole genome shotgun (WGS) entry which is preliminary data.</text>
</comment>
<dbReference type="EMBL" id="CACVBS010000035">
    <property type="protein sequence ID" value="CAA7262319.1"/>
    <property type="molecule type" value="Genomic_DNA"/>
</dbReference>
<evidence type="ECO:0000313" key="1">
    <source>
        <dbReference type="EMBL" id="CAA7262319.1"/>
    </source>
</evidence>
<reference evidence="1 2" key="1">
    <citation type="submission" date="2020-01" db="EMBL/GenBank/DDBJ databases">
        <authorList>
            <person name="Gupta K D."/>
        </authorList>
    </citation>
    <scope>NUCLEOTIDE SEQUENCE [LARGE SCALE GENOMIC DNA]</scope>
</reference>
<sequence length="572" mass="65243">MSTQALDELTSTVCGAVTLLTQHRKANFLLDTALTLIDAGQYGPEVENYFEVYLKTPGLPKEDISRALLARGNARKQGGERLLAKADEDFQAVLKLDPTNKELQHRFRRKVMRFQNEPASQRAPLEIWERIAGHTPRYHLRTWLFVSAFHRDIAVRHIFRTVDIYFGEDPENLTRGLDIFDRAKSDPVFASRVKSLRLHWAYEEGDMLDLMTRIFRTALPEFKALRDFEWIGYPEMRADMVQAVLASHKHLHGLGLIGWHFDAVGVSAFRNLRKFTLRAEDDDGFADMGEVRTVLDQNEHTLRHLILGAYLARHHSWDTAFQSVTIKNLTHLDLVDTLISHVVLARIAHAHNLQSLTLHGTFEEPNSAAVVFASDQIIDGQHTFLPHLHSFRFLMVGHDDEHALYHAVTQFLHKRQKLRRLDLGSCPWEMVLDLLPDLRSVRVLGVRIAHLTQVAVNALVRSIPEQMLAISVSTSVSEKPLPNLMSEKDFQVQTELWMSNARSVALAIPSVDFLGWHGEHYVIVRSDSVVELKELPTRRRLDCGKGVDLGSEDAAWLERKDVPMDYEIPGLD</sequence>
<accession>A0A8S0XH49</accession>
<evidence type="ECO:0000313" key="2">
    <source>
        <dbReference type="Proteomes" id="UP000467700"/>
    </source>
</evidence>
<dbReference type="Gene3D" id="3.80.10.10">
    <property type="entry name" value="Ribonuclease Inhibitor"/>
    <property type="match status" value="1"/>
</dbReference>
<keyword evidence="2" id="KW-1185">Reference proteome</keyword>
<gene>
    <name evidence="1" type="ORF">AAE3_LOCUS4461</name>
</gene>
<dbReference type="AlphaFoldDB" id="A0A8S0XH49"/>
<dbReference type="InterPro" id="IPR032675">
    <property type="entry name" value="LRR_dom_sf"/>
</dbReference>
<dbReference type="OrthoDB" id="3216017at2759"/>
<dbReference type="Proteomes" id="UP000467700">
    <property type="component" value="Unassembled WGS sequence"/>
</dbReference>
<protein>
    <submittedName>
        <fullName evidence="1">Uncharacterized protein</fullName>
    </submittedName>
</protein>
<name>A0A8S0XH49_CYCAE</name>
<organism evidence="1 2">
    <name type="scientific">Cyclocybe aegerita</name>
    <name type="common">Black poplar mushroom</name>
    <name type="synonym">Agrocybe aegerita</name>
    <dbReference type="NCBI Taxonomy" id="1973307"/>
    <lineage>
        <taxon>Eukaryota</taxon>
        <taxon>Fungi</taxon>
        <taxon>Dikarya</taxon>
        <taxon>Basidiomycota</taxon>
        <taxon>Agaricomycotina</taxon>
        <taxon>Agaricomycetes</taxon>
        <taxon>Agaricomycetidae</taxon>
        <taxon>Agaricales</taxon>
        <taxon>Agaricineae</taxon>
        <taxon>Bolbitiaceae</taxon>
        <taxon>Cyclocybe</taxon>
    </lineage>
</organism>
<proteinExistence type="predicted"/>
<dbReference type="SUPFAM" id="SSF52047">
    <property type="entry name" value="RNI-like"/>
    <property type="match status" value="1"/>
</dbReference>